<keyword evidence="3 5" id="KW-1133">Transmembrane helix</keyword>
<evidence type="ECO:0000256" key="2">
    <source>
        <dbReference type="ARBA" id="ARBA00022692"/>
    </source>
</evidence>
<evidence type="ECO:0000256" key="1">
    <source>
        <dbReference type="ARBA" id="ARBA00004141"/>
    </source>
</evidence>
<dbReference type="PANTHER" id="PTHR31310">
    <property type="match status" value="1"/>
</dbReference>
<proteinExistence type="predicted"/>
<reference evidence="7 8" key="2">
    <citation type="submission" date="2020-08" db="EMBL/GenBank/DDBJ databases">
        <title>The Agave Microbiome: Exploring the role of microbial communities in plant adaptations to desert environments.</title>
        <authorList>
            <person name="Partida-Martinez L.P."/>
        </authorList>
    </citation>
    <scope>NUCLEOTIDE SEQUENCE [LARGE SCALE GENOMIC DNA]</scope>
    <source>
        <strain evidence="7 8">AT2.17</strain>
    </source>
</reference>
<accession>A0A7Y9H5S5</accession>
<feature type="transmembrane region" description="Helical" evidence="5">
    <location>
        <begin position="222"/>
        <end position="241"/>
    </location>
</feature>
<evidence type="ECO:0000256" key="3">
    <source>
        <dbReference type="ARBA" id="ARBA00022989"/>
    </source>
</evidence>
<dbReference type="InterPro" id="IPR052185">
    <property type="entry name" value="IPC_Synthase-Related"/>
</dbReference>
<name>A0A7Y9H5S5_9ACTN</name>
<comment type="caution">
    <text evidence="7">The sequence shown here is derived from an EMBL/GenBank/DDBJ whole genome shotgun (WGS) entry which is preliminary data.</text>
</comment>
<comment type="subcellular location">
    <subcellularLocation>
        <location evidence="1">Membrane</location>
        <topology evidence="1">Multi-pass membrane protein</topology>
    </subcellularLocation>
</comment>
<dbReference type="RefSeq" id="WP_179621050.1">
    <property type="nucleotide sequence ID" value="NZ_JACCBW010000004.1"/>
</dbReference>
<gene>
    <name evidence="7" type="ORF">F4692_003583</name>
</gene>
<dbReference type="EMBL" id="JACCBW010000004">
    <property type="protein sequence ID" value="NYE38435.1"/>
    <property type="molecule type" value="Genomic_DNA"/>
</dbReference>
<organism evidence="7 8">
    <name type="scientific">Nocardioides cavernae</name>
    <dbReference type="NCBI Taxonomy" id="1921566"/>
    <lineage>
        <taxon>Bacteria</taxon>
        <taxon>Bacillati</taxon>
        <taxon>Actinomycetota</taxon>
        <taxon>Actinomycetes</taxon>
        <taxon>Propionibacteriales</taxon>
        <taxon>Nocardioidaceae</taxon>
        <taxon>Nocardioides</taxon>
    </lineage>
</organism>
<sequence length="279" mass="29534">MTSRAEAPPRAVTLDRAPESRHGPIAQLLIAWSPLSAILVAYWVAQWITAPLGTGDGADTNRLGAGLHVLGPARGDEALLGAVPTVWLQQHLVDGSAHWWDAVAALVYVTHFLTIPLITAVAWFRLRPRFGEWLAAVLTMSALGIATYLAYPAAPPWLAAARGDIGPVDRISSLGWQALGLDPVARLVESGQAGSNPVAAMPSLHAAAALLATLFLWRSVGLVWRVVLVAYALAMALTLVYTGEHYVVDVLAGWLVAATGAAAGHVVRVRRARRPGGAR</sequence>
<dbReference type="PANTHER" id="PTHR31310:SF7">
    <property type="entry name" value="PA-PHOSPHATASE RELATED-FAMILY PROTEIN DDB_G0268928"/>
    <property type="match status" value="1"/>
</dbReference>
<keyword evidence="2 5" id="KW-0812">Transmembrane</keyword>
<feature type="transmembrane region" description="Helical" evidence="5">
    <location>
        <begin position="102"/>
        <end position="126"/>
    </location>
</feature>
<evidence type="ECO:0000256" key="5">
    <source>
        <dbReference type="SAM" id="Phobius"/>
    </source>
</evidence>
<evidence type="ECO:0000313" key="8">
    <source>
        <dbReference type="Proteomes" id="UP000549911"/>
    </source>
</evidence>
<dbReference type="Pfam" id="PF14378">
    <property type="entry name" value="PAP2_3"/>
    <property type="match status" value="1"/>
</dbReference>
<feature type="transmembrane region" description="Helical" evidence="5">
    <location>
        <begin position="25"/>
        <end position="45"/>
    </location>
</feature>
<dbReference type="InterPro" id="IPR026841">
    <property type="entry name" value="Aur1/Ipt1"/>
</dbReference>
<dbReference type="SUPFAM" id="SSF48317">
    <property type="entry name" value="Acid phosphatase/Vanadium-dependent haloperoxidase"/>
    <property type="match status" value="1"/>
</dbReference>
<evidence type="ECO:0000259" key="6">
    <source>
        <dbReference type="Pfam" id="PF14378"/>
    </source>
</evidence>
<feature type="transmembrane region" description="Helical" evidence="5">
    <location>
        <begin position="247"/>
        <end position="267"/>
    </location>
</feature>
<dbReference type="InterPro" id="IPR036938">
    <property type="entry name" value="PAP2/HPO_sf"/>
</dbReference>
<reference evidence="7 8" key="1">
    <citation type="submission" date="2020-07" db="EMBL/GenBank/DDBJ databases">
        <authorList>
            <person name="Partida-Martinez L."/>
            <person name="Huntemann M."/>
            <person name="Clum A."/>
            <person name="Wang J."/>
            <person name="Palaniappan K."/>
            <person name="Ritter S."/>
            <person name="Chen I.-M."/>
            <person name="Stamatis D."/>
            <person name="Reddy T."/>
            <person name="O'Malley R."/>
            <person name="Daum C."/>
            <person name="Shapiro N."/>
            <person name="Ivanova N."/>
            <person name="Kyrpides N."/>
            <person name="Woyke T."/>
        </authorList>
    </citation>
    <scope>NUCLEOTIDE SEQUENCE [LARGE SCALE GENOMIC DNA]</scope>
    <source>
        <strain evidence="7 8">AT2.17</strain>
    </source>
</reference>
<keyword evidence="8" id="KW-1185">Reference proteome</keyword>
<feature type="domain" description="Inositolphosphotransferase Aur1/Ipt1" evidence="6">
    <location>
        <begin position="79"/>
        <end position="262"/>
    </location>
</feature>
<evidence type="ECO:0000313" key="7">
    <source>
        <dbReference type="EMBL" id="NYE38435.1"/>
    </source>
</evidence>
<protein>
    <submittedName>
        <fullName evidence="7">Membrane-associated phospholipid phosphatase</fullName>
    </submittedName>
</protein>
<dbReference type="Proteomes" id="UP000549911">
    <property type="component" value="Unassembled WGS sequence"/>
</dbReference>
<dbReference type="AlphaFoldDB" id="A0A7Y9H5S5"/>
<feature type="transmembrane region" description="Helical" evidence="5">
    <location>
        <begin position="133"/>
        <end position="151"/>
    </location>
</feature>
<keyword evidence="4 5" id="KW-0472">Membrane</keyword>
<dbReference type="GO" id="GO:0016020">
    <property type="term" value="C:membrane"/>
    <property type="evidence" value="ECO:0007669"/>
    <property type="project" value="UniProtKB-SubCell"/>
</dbReference>
<evidence type="ECO:0000256" key="4">
    <source>
        <dbReference type="ARBA" id="ARBA00023136"/>
    </source>
</evidence>
<dbReference type="Gene3D" id="1.20.144.10">
    <property type="entry name" value="Phosphatidic acid phosphatase type 2/haloperoxidase"/>
    <property type="match status" value="1"/>
</dbReference>
<feature type="transmembrane region" description="Helical" evidence="5">
    <location>
        <begin position="198"/>
        <end position="217"/>
    </location>
</feature>